<proteinExistence type="predicted"/>
<dbReference type="Proteomes" id="UP000616885">
    <property type="component" value="Unassembled WGS sequence"/>
</dbReference>
<organism evidence="1 2">
    <name type="scientific">Bionectria ochroleuca</name>
    <name type="common">Gliocladium roseum</name>
    <dbReference type="NCBI Taxonomy" id="29856"/>
    <lineage>
        <taxon>Eukaryota</taxon>
        <taxon>Fungi</taxon>
        <taxon>Dikarya</taxon>
        <taxon>Ascomycota</taxon>
        <taxon>Pezizomycotina</taxon>
        <taxon>Sordariomycetes</taxon>
        <taxon>Hypocreomycetidae</taxon>
        <taxon>Hypocreales</taxon>
        <taxon>Bionectriaceae</taxon>
        <taxon>Clonostachys</taxon>
    </lineage>
</organism>
<comment type="caution">
    <text evidence="1">The sequence shown here is derived from an EMBL/GenBank/DDBJ whole genome shotgun (WGS) entry which is preliminary data.</text>
</comment>
<name>A0A8H7NLT6_BIOOC</name>
<dbReference type="EMBL" id="JADCTT010000001">
    <property type="protein sequence ID" value="KAF9758489.1"/>
    <property type="molecule type" value="Genomic_DNA"/>
</dbReference>
<evidence type="ECO:0000313" key="1">
    <source>
        <dbReference type="EMBL" id="KAF9758489.1"/>
    </source>
</evidence>
<sequence length="90" mass="10271">MYPFSSQSLSVYQMEAHNEFTPEWIWPDDEGMNVYAQEYGQDLTVILSFSASKHNPPTSLANRVCTKYERLDTADPASTFSTTQDMHNTV</sequence>
<dbReference type="AlphaFoldDB" id="A0A8H7NLT6"/>
<reference evidence="1" key="1">
    <citation type="submission" date="2020-10" db="EMBL/GenBank/DDBJ databases">
        <title>High-Quality Genome Resource of Clonostachys rosea strain S41 by Oxford Nanopore Long-Read Sequencing.</title>
        <authorList>
            <person name="Wang H."/>
        </authorList>
    </citation>
    <scope>NUCLEOTIDE SEQUENCE</scope>
    <source>
        <strain evidence="1">S41</strain>
    </source>
</reference>
<gene>
    <name evidence="1" type="ORF">IM811_000183</name>
</gene>
<accession>A0A8H7NLT6</accession>
<protein>
    <submittedName>
        <fullName evidence="1">Uncharacterized protein</fullName>
    </submittedName>
</protein>
<evidence type="ECO:0000313" key="2">
    <source>
        <dbReference type="Proteomes" id="UP000616885"/>
    </source>
</evidence>